<sequence length="303" mass="31125">MRERTFLVAEATRTGGAPAGPGGGFPEGRAQGGAGFAAEREPSKPLVVSREEGQGQGGKGFSVLAEAPSQPEKGAPGAGSPTALPEPTRAFTDPFVKGNDSSSTLPGPAQSFASSGSPQAQGASAPVREENPLPYAPGSFVTARLQVQVAVVEGGTSPIVLEGADGGIWVGTARLNALGRVEVELDTLYLRGKAYKVRAMVYDADRQLGIQARVEEKAPSLAQDILRASASALGQYVDLLSKQTTTTQLPGGGVAQSQQAPPLEMVVLGSIGRLFSLPEDRKSLVRVAQVSPGKVVQVMVLGG</sequence>
<dbReference type="AlphaFoldDB" id="A0A7C5RDN9"/>
<accession>A0A7C5RDN9</accession>
<proteinExistence type="predicted"/>
<dbReference type="EMBL" id="DRXE01000030">
    <property type="protein sequence ID" value="HHM67256.1"/>
    <property type="molecule type" value="Genomic_DNA"/>
</dbReference>
<feature type="compositionally biased region" description="Low complexity" evidence="1">
    <location>
        <begin position="106"/>
        <end position="126"/>
    </location>
</feature>
<evidence type="ECO:0000256" key="1">
    <source>
        <dbReference type="SAM" id="MobiDB-lite"/>
    </source>
</evidence>
<name>A0A7C5RDN9_9DEIN</name>
<feature type="region of interest" description="Disordered" evidence="1">
    <location>
        <begin position="1"/>
        <end position="131"/>
    </location>
</feature>
<protein>
    <submittedName>
        <fullName evidence="2">Uncharacterized protein</fullName>
    </submittedName>
</protein>
<comment type="caution">
    <text evidence="2">The sequence shown here is derived from an EMBL/GenBank/DDBJ whole genome shotgun (WGS) entry which is preliminary data.</text>
</comment>
<gene>
    <name evidence="2" type="ORF">ENM28_00760</name>
</gene>
<feature type="compositionally biased region" description="Gly residues" evidence="1">
    <location>
        <begin position="17"/>
        <end position="35"/>
    </location>
</feature>
<feature type="compositionally biased region" description="Basic and acidic residues" evidence="1">
    <location>
        <begin position="38"/>
        <end position="53"/>
    </location>
</feature>
<evidence type="ECO:0000313" key="2">
    <source>
        <dbReference type="EMBL" id="HHM67256.1"/>
    </source>
</evidence>
<reference evidence="2" key="1">
    <citation type="journal article" date="2020" name="mSystems">
        <title>Genome- and Community-Level Interaction Insights into Carbon Utilization and Element Cycling Functions of Hydrothermarchaeota in Hydrothermal Sediment.</title>
        <authorList>
            <person name="Zhou Z."/>
            <person name="Liu Y."/>
            <person name="Xu W."/>
            <person name="Pan J."/>
            <person name="Luo Z.H."/>
            <person name="Li M."/>
        </authorList>
    </citation>
    <scope>NUCLEOTIDE SEQUENCE [LARGE SCALE GENOMIC DNA]</scope>
    <source>
        <strain evidence="2">SpSt-1071</strain>
    </source>
</reference>
<organism evidence="2">
    <name type="scientific">Thermus caliditerrae</name>
    <dbReference type="NCBI Taxonomy" id="1330700"/>
    <lineage>
        <taxon>Bacteria</taxon>
        <taxon>Thermotogati</taxon>
        <taxon>Deinococcota</taxon>
        <taxon>Deinococci</taxon>
        <taxon>Thermales</taxon>
        <taxon>Thermaceae</taxon>
        <taxon>Thermus</taxon>
    </lineage>
</organism>